<name>A0ABM3X6Q1_ERIEU</name>
<dbReference type="InterPro" id="IPR026501">
    <property type="entry name" value="Limbin/EVC"/>
</dbReference>
<feature type="compositionally biased region" description="Basic and acidic residues" evidence="12">
    <location>
        <begin position="84"/>
        <end position="96"/>
    </location>
</feature>
<dbReference type="PANTHER" id="PTHR16795:SF13">
    <property type="entry name" value="EVC COMPLEX MEMBER EVC"/>
    <property type="match status" value="1"/>
</dbReference>
<proteinExistence type="predicted"/>
<keyword evidence="14" id="KW-1185">Reference proteome</keyword>
<evidence type="ECO:0000256" key="8">
    <source>
        <dbReference type="ARBA" id="ARBA00023136"/>
    </source>
</evidence>
<keyword evidence="8 13" id="KW-0472">Membrane</keyword>
<feature type="region of interest" description="Disordered" evidence="12">
    <location>
        <begin position="50"/>
        <end position="97"/>
    </location>
</feature>
<feature type="region of interest" description="Disordered" evidence="12">
    <location>
        <begin position="141"/>
        <end position="173"/>
    </location>
</feature>
<evidence type="ECO:0000256" key="2">
    <source>
        <dbReference type="ARBA" id="ARBA00004162"/>
    </source>
</evidence>
<keyword evidence="6 13" id="KW-0812">Transmembrane</keyword>
<dbReference type="PANTHER" id="PTHR16795">
    <property type="entry name" value="LIMBIN/ELLIS-VAN CREVELD PROTEIN"/>
    <property type="match status" value="1"/>
</dbReference>
<keyword evidence="5" id="KW-0963">Cytoplasm</keyword>
<feature type="coiled-coil region" evidence="11">
    <location>
        <begin position="687"/>
        <end position="722"/>
    </location>
</feature>
<comment type="subcellular location">
    <subcellularLocation>
        <location evidence="2">Cell membrane</location>
        <topology evidence="2">Single-pass membrane protein</topology>
    </subcellularLocation>
    <subcellularLocation>
        <location evidence="3">Cell projection</location>
        <location evidence="3">Cilium membrane</location>
    </subcellularLocation>
    <subcellularLocation>
        <location evidence="1">Cytoplasm</location>
        <location evidence="1">Cytoskeleton</location>
        <location evidence="1">Cilium basal body</location>
    </subcellularLocation>
</comment>
<evidence type="ECO:0000256" key="4">
    <source>
        <dbReference type="ARBA" id="ARBA00022475"/>
    </source>
</evidence>
<keyword evidence="11" id="KW-0175">Coiled coil</keyword>
<feature type="region of interest" description="Disordered" evidence="12">
    <location>
        <begin position="870"/>
        <end position="917"/>
    </location>
</feature>
<dbReference type="GeneID" id="103127515"/>
<evidence type="ECO:0000256" key="9">
    <source>
        <dbReference type="ARBA" id="ARBA00023212"/>
    </source>
</evidence>
<gene>
    <name evidence="15" type="primary">EVC</name>
</gene>
<feature type="region of interest" description="Disordered" evidence="12">
    <location>
        <begin position="793"/>
        <end position="825"/>
    </location>
</feature>
<evidence type="ECO:0000256" key="10">
    <source>
        <dbReference type="ARBA" id="ARBA00023273"/>
    </source>
</evidence>
<keyword evidence="4" id="KW-1003">Cell membrane</keyword>
<evidence type="ECO:0000313" key="15">
    <source>
        <dbReference type="RefSeq" id="XP_060044487.1"/>
    </source>
</evidence>
<evidence type="ECO:0000256" key="5">
    <source>
        <dbReference type="ARBA" id="ARBA00022490"/>
    </source>
</evidence>
<keyword evidence="9" id="KW-0206">Cytoskeleton</keyword>
<evidence type="ECO:0000313" key="14">
    <source>
        <dbReference type="Proteomes" id="UP001652624"/>
    </source>
</evidence>
<feature type="compositionally biased region" description="Low complexity" evidence="12">
    <location>
        <begin position="163"/>
        <end position="173"/>
    </location>
</feature>
<dbReference type="RefSeq" id="XP_060044487.1">
    <property type="nucleotide sequence ID" value="XM_060188504.1"/>
</dbReference>
<evidence type="ECO:0000256" key="6">
    <source>
        <dbReference type="ARBA" id="ARBA00022692"/>
    </source>
</evidence>
<accession>A0ABM3X6Q1</accession>
<reference evidence="15" key="1">
    <citation type="submission" date="2025-08" db="UniProtKB">
        <authorList>
            <consortium name="RefSeq"/>
        </authorList>
    </citation>
    <scope>IDENTIFICATION</scope>
</reference>
<organism evidence="14 15">
    <name type="scientific">Erinaceus europaeus</name>
    <name type="common">Western European hedgehog</name>
    <dbReference type="NCBI Taxonomy" id="9365"/>
    <lineage>
        <taxon>Eukaryota</taxon>
        <taxon>Metazoa</taxon>
        <taxon>Chordata</taxon>
        <taxon>Craniata</taxon>
        <taxon>Vertebrata</taxon>
        <taxon>Euteleostomi</taxon>
        <taxon>Mammalia</taxon>
        <taxon>Eutheria</taxon>
        <taxon>Laurasiatheria</taxon>
        <taxon>Eulipotyphla</taxon>
        <taxon>Erinaceidae</taxon>
        <taxon>Erinaceinae</taxon>
        <taxon>Erinaceus</taxon>
    </lineage>
</organism>
<evidence type="ECO:0000256" key="11">
    <source>
        <dbReference type="SAM" id="Coils"/>
    </source>
</evidence>
<protein>
    <submittedName>
        <fullName evidence="15">EvC complex member EVC isoform X1</fullName>
    </submittedName>
</protein>
<evidence type="ECO:0000256" key="1">
    <source>
        <dbReference type="ARBA" id="ARBA00004120"/>
    </source>
</evidence>
<evidence type="ECO:0000256" key="12">
    <source>
        <dbReference type="SAM" id="MobiDB-lite"/>
    </source>
</evidence>
<feature type="compositionally biased region" description="Basic and acidic residues" evidence="12">
    <location>
        <begin position="807"/>
        <end position="817"/>
    </location>
</feature>
<keyword evidence="10" id="KW-0966">Cell projection</keyword>
<feature type="transmembrane region" description="Helical" evidence="13">
    <location>
        <begin position="20"/>
        <end position="42"/>
    </location>
</feature>
<evidence type="ECO:0000256" key="13">
    <source>
        <dbReference type="SAM" id="Phobius"/>
    </source>
</evidence>
<evidence type="ECO:0000256" key="7">
    <source>
        <dbReference type="ARBA" id="ARBA00022989"/>
    </source>
</evidence>
<dbReference type="Proteomes" id="UP001652624">
    <property type="component" value="Chromosome 3"/>
</dbReference>
<feature type="compositionally biased region" description="Basic residues" evidence="12">
    <location>
        <begin position="877"/>
        <end position="898"/>
    </location>
</feature>
<sequence length="1050" mass="116541">MACGGDARLLLGRDEVLPVPALLGPGVLLGALLGLGLGLLLARRARPGLQKDDTQSLLRNLEPRAPTPSEAGSPSGRRRRQTRRAREEPGLEERDAALSSPVTTFALKAKVVYPLKQKFRPLADGSSNPSLHETLRPALPHQPLEASPCSSLDSVSQRDKDASSSASSVPSASSEDRALRRSFLRPSGFLEALTRDGVDVHLCAYSLFLQDLLAVDAQLRHHKRLMYLQILKICLLEILPRKKPDDGICQKILAKQDQDLEELEERLQARLSHAEALGSGDSEYVTLADVERKEREISEQLIDYMEASWQQVGHTQHLLMEQFVSLGSRARQALATMTERMIVLEGRLRESQDLQVLDALDRMLGRAHLAQALEGLRLRLPEDTRCRLGATARALERLVAEGWLSGQLKEELLAGQHTAFWGEAERHRREFSRQAGEMLKVAQDQQAEGAAQLAAAQEDEREAFLAQMQLTTDPDGLLQAFHELLEAQWLARRELQDQHSLQAAEALAQLAQELHGAALGAFQELEEALFLRALPGASGLPGAECQALWREAGAAVAKQQGRAGGFRRQKRRLFRDLLAREEQLWLEELALAQLLQVQLREDQEDTVLRVLERLGGLSQEVTRGLLRGHELLLRSGLRLVALRGCAVTALTQMRLSGQKARLQELREQRAMEQGVGPCLEEDQWQRLRALEASMEEEDCRLQEEAQRARARLQEQVLAEASEVGRLLRVHTERALGLALRGRARTGPPGVQDTGDQSSLVDRAVESVYVTSAGVGRLVGAYHQQLERVVQEHNERTQQQLTALQEKPPAKPELRDKAAAAAQAPRQAVHQRLLAQRRRFLAQFSAHQRARLQAQGQRTQALELLETQLETELQRNRSGPRRRSPRPLPRRGRTPHPPRTRTLPRGAPPQDHSGMDMDQNFLWGAEGGSPASGTVSLWDKKVGRWIHPPSPCLSSSGSVSLLINEEGKQSLLHGHHQGWNPGPHVRGGSSALPAAPFPRTCSRLSSLRPEASPSPSSSSSWRWSEFWGRAPRLRGTCSQSTRPPTGPCHPR</sequence>
<evidence type="ECO:0000256" key="3">
    <source>
        <dbReference type="ARBA" id="ARBA00004309"/>
    </source>
</evidence>
<keyword evidence="7 13" id="KW-1133">Transmembrane helix</keyword>